<comment type="caution">
    <text evidence="5">The sequence shown here is derived from an EMBL/GenBank/DDBJ whole genome shotgun (WGS) entry which is preliminary data.</text>
</comment>
<evidence type="ECO:0000259" key="4">
    <source>
        <dbReference type="Pfam" id="PF13613"/>
    </source>
</evidence>
<dbReference type="InterPro" id="IPR027805">
    <property type="entry name" value="Transposase_HTH_dom"/>
</dbReference>
<dbReference type="Pfam" id="PF13613">
    <property type="entry name" value="HTH_Tnp_4"/>
    <property type="match status" value="1"/>
</dbReference>
<evidence type="ECO:0000313" key="5">
    <source>
        <dbReference type="EMBL" id="MBB4984240.1"/>
    </source>
</evidence>
<evidence type="ECO:0000256" key="2">
    <source>
        <dbReference type="ARBA" id="ARBA00022723"/>
    </source>
</evidence>
<feature type="domain" description="Transposase Helix-turn-helix" evidence="4">
    <location>
        <begin position="35"/>
        <end position="85"/>
    </location>
</feature>
<gene>
    <name evidence="5" type="ORF">GGE06_005186</name>
</gene>
<proteinExistence type="predicted"/>
<protein>
    <recommendedName>
        <fullName evidence="7">Transposase</fullName>
    </recommendedName>
</protein>
<reference evidence="5 6" key="1">
    <citation type="submission" date="2020-08" db="EMBL/GenBank/DDBJ databases">
        <title>Genomic Encyclopedia of Type Strains, Phase III (KMG-III): the genomes of soil and plant-associated and newly described type strains.</title>
        <authorList>
            <person name="Whitman W."/>
        </authorList>
    </citation>
    <scope>NUCLEOTIDE SEQUENCE [LARGE SCALE GENOMIC DNA]</scope>
    <source>
        <strain evidence="5 6">SFB5A</strain>
    </source>
</reference>
<feature type="domain" description="DDE Tnp4" evidence="3">
    <location>
        <begin position="102"/>
        <end position="247"/>
    </location>
</feature>
<evidence type="ECO:0008006" key="7">
    <source>
        <dbReference type="Google" id="ProtNLM"/>
    </source>
</evidence>
<organism evidence="5 6">
    <name type="scientific">Streptomyces nymphaeiformis</name>
    <dbReference type="NCBI Taxonomy" id="2663842"/>
    <lineage>
        <taxon>Bacteria</taxon>
        <taxon>Bacillati</taxon>
        <taxon>Actinomycetota</taxon>
        <taxon>Actinomycetes</taxon>
        <taxon>Kitasatosporales</taxon>
        <taxon>Streptomycetaceae</taxon>
        <taxon>Streptomyces</taxon>
    </lineage>
</organism>
<evidence type="ECO:0000259" key="3">
    <source>
        <dbReference type="Pfam" id="PF13359"/>
    </source>
</evidence>
<sequence>MLVYPSSIDLSSRTLRYLAAHLTSRRQEIGTRWRRLAPERQALLALAHLRCGDTYTQLAAGFGIGIATAFRSIREAVDVLAALAPSLAEAMKTIQMKAFMILDGTLLPIDRIAADTPYYSGKHKRHGMNVQVLTDPFGRLLWASPALPGSTHDLTAARHHGITEALAEADLKCWADKAYQGAGGPVRVPFRGRRLKRWKRRHNTTHAKIRCLGERAMATLKGWRLLRKLRCSTNRITDVVKAVVVLHHAST</sequence>
<dbReference type="Proteomes" id="UP000582643">
    <property type="component" value="Unassembled WGS sequence"/>
</dbReference>
<evidence type="ECO:0000313" key="6">
    <source>
        <dbReference type="Proteomes" id="UP000582643"/>
    </source>
</evidence>
<dbReference type="InterPro" id="IPR027806">
    <property type="entry name" value="HARBI1_dom"/>
</dbReference>
<accession>A0A7W7U609</accession>
<dbReference type="EMBL" id="JACHJY010000007">
    <property type="protein sequence ID" value="MBB4984240.1"/>
    <property type="molecule type" value="Genomic_DNA"/>
</dbReference>
<dbReference type="GO" id="GO:0046872">
    <property type="term" value="F:metal ion binding"/>
    <property type="evidence" value="ECO:0007669"/>
    <property type="project" value="UniProtKB-KW"/>
</dbReference>
<keyword evidence="6" id="KW-1185">Reference proteome</keyword>
<name>A0A7W7U609_9ACTN</name>
<keyword evidence="2" id="KW-0479">Metal-binding</keyword>
<evidence type="ECO:0000256" key="1">
    <source>
        <dbReference type="ARBA" id="ARBA00001968"/>
    </source>
</evidence>
<dbReference type="Pfam" id="PF13359">
    <property type="entry name" value="DDE_Tnp_4"/>
    <property type="match status" value="1"/>
</dbReference>
<dbReference type="AlphaFoldDB" id="A0A7W7U609"/>
<dbReference type="RefSeq" id="WP_184931868.1">
    <property type="nucleotide sequence ID" value="NZ_JACHJY010000007.1"/>
</dbReference>
<comment type="cofactor">
    <cofactor evidence="1">
        <name>a divalent metal cation</name>
        <dbReference type="ChEBI" id="CHEBI:60240"/>
    </cofactor>
</comment>